<name>A0A4D6NW47_VIGUN</name>
<evidence type="ECO:0000256" key="1">
    <source>
        <dbReference type="ARBA" id="ARBA00010617"/>
    </source>
</evidence>
<feature type="transmembrane region" description="Helical" evidence="8">
    <location>
        <begin position="6"/>
        <end position="22"/>
    </location>
</feature>
<dbReference type="Pfam" id="PF00067">
    <property type="entry name" value="p450"/>
    <property type="match status" value="2"/>
</dbReference>
<accession>A0A4D6NW47</accession>
<evidence type="ECO:0000313" key="9">
    <source>
        <dbReference type="EMBL" id="QCE16575.1"/>
    </source>
</evidence>
<keyword evidence="3 7" id="KW-0479">Metal-binding</keyword>
<feature type="transmembrane region" description="Helical" evidence="8">
    <location>
        <begin position="220"/>
        <end position="239"/>
    </location>
</feature>
<dbReference type="GO" id="GO:0005506">
    <property type="term" value="F:iron ion binding"/>
    <property type="evidence" value="ECO:0007669"/>
    <property type="project" value="InterPro"/>
</dbReference>
<comment type="similarity">
    <text evidence="1">Belongs to the cytochrome P450 family.</text>
</comment>
<dbReference type="Proteomes" id="UP000501690">
    <property type="component" value="Linkage Group LG11"/>
</dbReference>
<feature type="transmembrane region" description="Helical" evidence="8">
    <location>
        <begin position="513"/>
        <end position="532"/>
    </location>
</feature>
<keyword evidence="8" id="KW-1133">Transmembrane helix</keyword>
<sequence length="1034" mass="116406">MDLTVQYLVAAVIAVLFISFFIKRDTPGSARNPPEAAGGWPLIGHLHLLGGSTPYVTLASLADKYGPIFSIRIGVHPAVVVSSWELAKECFTTLDVVVSSRPKFTAAKLLGYDYANFGFSPYGEFWREMRKITASELLSTTRFELLKDIRHSEVKSSFKELYRSWAEKGGGSHYLSVEMKQWFGDVNLNVILRMISGKQYSAKSEDEQQVRRIRKVFREFFRLTGLFVVGDAIPFLGWLDLGGEVKEMKKTAMEMDIIVSEWLEEHRQKRVTDESKTEQDFVDVLLSVLKGVDLAGYDVDTVIKATCTMLIAGATDTTAVTMTWALSLLLNNRDALKKVKDELDEHVGKERLVNESDINKLVYLQAVVKETLRLYPSGPFSGPREFTEDCTLGGFNIKAGTRFILNIWKLHRDPRIWSNPLEFEPERFLTSHRSVDLKGQHFELLPFGGGRRLCPGISFGLQMTHLALASLLQAFEITTPSNAPVDMSATFGLTNMKTTPLQVLLRPALSHHLLFVSLTFSFFCLLLFLFILSSISRNLKNHSAATRKAPPEASGAWPLIGHLHLLGGSEPPHVTLGHMADKYGPIFSLRLGAHKTLVVSDWKMAKECFTVNDRAFANRPKSMTFEVLGYNSSLIAFIPYGSYWRQVRKIATLELLSSRRIETLKHVMEAEVKASMRETYKLWLKEKNGCSEMKKWFGNIALNIMFRTVVGKRFVSDGDVSEENERLRMAFREFLDLGGSFAISDCLPYLRWLDLDGKEKKMKRTAKEIDGFVQIWLEEHKRNRDCGSGERKHSHDLMDVLLGLVEEGEDFDGHDLDTTIKAMCLALILAGSDTTTGTLAWALSLLLNNREILKKVIHEIDTEIGSKKMIDVSDLKKLKYLESIIKETLRLYPAAPLSVPHESMEDCIVGGYDVASGTRLLTNLSKIHRDPSLYPNPLEFCPERFLTSEKEVDVRGQHFELIPFGAGRRMCPGTSFGLQVMQLTLATLLHGFDIATNDGGAVDMVEQIGFTNIRASPLQVILTPRLSSHFYDQL</sequence>
<proteinExistence type="inferred from homology"/>
<dbReference type="InterPro" id="IPR017972">
    <property type="entry name" value="Cyt_P450_CS"/>
</dbReference>
<feature type="transmembrane region" description="Helical" evidence="8">
    <location>
        <begin position="309"/>
        <end position="330"/>
    </location>
</feature>
<evidence type="ECO:0000313" key="10">
    <source>
        <dbReference type="Proteomes" id="UP000501690"/>
    </source>
</evidence>
<dbReference type="InterPro" id="IPR036396">
    <property type="entry name" value="Cyt_P450_sf"/>
</dbReference>
<dbReference type="FunFam" id="1.10.630.10:FF:000026">
    <property type="entry name" value="Cytochrome P450 82C4"/>
    <property type="match status" value="2"/>
</dbReference>
<keyword evidence="5 7" id="KW-0408">Iron</keyword>
<feature type="binding site" description="axial binding residue" evidence="7">
    <location>
        <position position="971"/>
    </location>
    <ligand>
        <name>heme</name>
        <dbReference type="ChEBI" id="CHEBI:30413"/>
    </ligand>
    <ligandPart>
        <name>Fe</name>
        <dbReference type="ChEBI" id="CHEBI:18248"/>
    </ligandPart>
</feature>
<keyword evidence="10" id="KW-1185">Reference proteome</keyword>
<dbReference type="AlphaFoldDB" id="A0A4D6NW47"/>
<evidence type="ECO:0000256" key="2">
    <source>
        <dbReference type="ARBA" id="ARBA00022617"/>
    </source>
</evidence>
<evidence type="ECO:0000256" key="4">
    <source>
        <dbReference type="ARBA" id="ARBA00023002"/>
    </source>
</evidence>
<evidence type="ECO:0000256" key="3">
    <source>
        <dbReference type="ARBA" id="ARBA00022723"/>
    </source>
</evidence>
<dbReference type="PRINTS" id="PR00463">
    <property type="entry name" value="EP450I"/>
</dbReference>
<dbReference type="InterPro" id="IPR001128">
    <property type="entry name" value="Cyt_P450"/>
</dbReference>
<organism evidence="9 10">
    <name type="scientific">Vigna unguiculata</name>
    <name type="common">Cowpea</name>
    <dbReference type="NCBI Taxonomy" id="3917"/>
    <lineage>
        <taxon>Eukaryota</taxon>
        <taxon>Viridiplantae</taxon>
        <taxon>Streptophyta</taxon>
        <taxon>Embryophyta</taxon>
        <taxon>Tracheophyta</taxon>
        <taxon>Spermatophyta</taxon>
        <taxon>Magnoliopsida</taxon>
        <taxon>eudicotyledons</taxon>
        <taxon>Gunneridae</taxon>
        <taxon>Pentapetalae</taxon>
        <taxon>rosids</taxon>
        <taxon>fabids</taxon>
        <taxon>Fabales</taxon>
        <taxon>Fabaceae</taxon>
        <taxon>Papilionoideae</taxon>
        <taxon>50 kb inversion clade</taxon>
        <taxon>NPAAA clade</taxon>
        <taxon>indigoferoid/millettioid clade</taxon>
        <taxon>Phaseoleae</taxon>
        <taxon>Vigna</taxon>
    </lineage>
</organism>
<dbReference type="PROSITE" id="PS00086">
    <property type="entry name" value="CYTOCHROME_P450"/>
    <property type="match status" value="2"/>
</dbReference>
<dbReference type="InterPro" id="IPR050651">
    <property type="entry name" value="Plant_Cytochrome_P450_Monoox"/>
</dbReference>
<dbReference type="GO" id="GO:0004497">
    <property type="term" value="F:monooxygenase activity"/>
    <property type="evidence" value="ECO:0007669"/>
    <property type="project" value="UniProtKB-KW"/>
</dbReference>
<dbReference type="GO" id="GO:0020037">
    <property type="term" value="F:heme binding"/>
    <property type="evidence" value="ECO:0007669"/>
    <property type="project" value="InterPro"/>
</dbReference>
<dbReference type="SUPFAM" id="SSF48264">
    <property type="entry name" value="Cytochrome P450"/>
    <property type="match status" value="2"/>
</dbReference>
<evidence type="ECO:0000256" key="6">
    <source>
        <dbReference type="ARBA" id="ARBA00023033"/>
    </source>
</evidence>
<dbReference type="InterPro" id="IPR002401">
    <property type="entry name" value="Cyt_P450_E_grp-I"/>
</dbReference>
<protein>
    <submittedName>
        <fullName evidence="9">Cytochrome P450</fullName>
    </submittedName>
</protein>
<keyword evidence="8" id="KW-0812">Transmembrane</keyword>
<dbReference type="Gene3D" id="1.10.630.10">
    <property type="entry name" value="Cytochrome P450"/>
    <property type="match status" value="2"/>
</dbReference>
<keyword evidence="6" id="KW-0503">Monooxygenase</keyword>
<evidence type="ECO:0000256" key="7">
    <source>
        <dbReference type="PIRSR" id="PIRSR602401-1"/>
    </source>
</evidence>
<dbReference type="CDD" id="cd20654">
    <property type="entry name" value="CYP82"/>
    <property type="match status" value="2"/>
</dbReference>
<dbReference type="PANTHER" id="PTHR47947">
    <property type="entry name" value="CYTOCHROME P450 82C3-RELATED"/>
    <property type="match status" value="1"/>
</dbReference>
<keyword evidence="4" id="KW-0560">Oxidoreductase</keyword>
<dbReference type="EMBL" id="CP039355">
    <property type="protein sequence ID" value="QCE16575.1"/>
    <property type="molecule type" value="Genomic_DNA"/>
</dbReference>
<keyword evidence="8" id="KW-0472">Membrane</keyword>
<evidence type="ECO:0000256" key="5">
    <source>
        <dbReference type="ARBA" id="ARBA00023004"/>
    </source>
</evidence>
<comment type="cofactor">
    <cofactor evidence="7">
        <name>heme</name>
        <dbReference type="ChEBI" id="CHEBI:30413"/>
    </cofactor>
</comment>
<evidence type="ECO:0000256" key="8">
    <source>
        <dbReference type="SAM" id="Phobius"/>
    </source>
</evidence>
<dbReference type="GO" id="GO:0016705">
    <property type="term" value="F:oxidoreductase activity, acting on paired donors, with incorporation or reduction of molecular oxygen"/>
    <property type="evidence" value="ECO:0007669"/>
    <property type="project" value="InterPro"/>
</dbReference>
<keyword evidence="2 7" id="KW-0349">Heme</keyword>
<dbReference type="PRINTS" id="PR00385">
    <property type="entry name" value="P450"/>
</dbReference>
<gene>
    <name evidence="9" type="ORF">DEO72_LG11g3592</name>
</gene>
<reference evidence="9 10" key="1">
    <citation type="submission" date="2019-04" db="EMBL/GenBank/DDBJ databases">
        <title>An improved genome assembly and genetic linkage map for asparagus bean, Vigna unguiculata ssp. sesquipedialis.</title>
        <authorList>
            <person name="Xia Q."/>
            <person name="Zhang R."/>
            <person name="Dong Y."/>
        </authorList>
    </citation>
    <scope>NUCLEOTIDE SEQUENCE [LARGE SCALE GENOMIC DNA]</scope>
    <source>
        <tissue evidence="9">Leaf</tissue>
    </source>
</reference>
<dbReference type="PANTHER" id="PTHR47947:SF39">
    <property type="entry name" value="CYTOCHROME P450"/>
    <property type="match status" value="1"/>
</dbReference>